<dbReference type="Proteomes" id="UP001239111">
    <property type="component" value="Chromosome 1"/>
</dbReference>
<proteinExistence type="predicted"/>
<name>A0ACC2PUM2_9HYME</name>
<sequence>MELDLDDDDLDIQIIEVKNNSSVNNTSDQDVNAAEPPLVAEKIPAKKNPVEEHLVKQLHIAQNQIDQAKSNIELIESVTQKIVQSLTTKAAYRDEDSSDSDCDLYTTSGEPLIRKKKNDLHEKQQVLNVLDRWQRIVDNKWVIGVVLENTTSW</sequence>
<accession>A0ACC2PUM2</accession>
<gene>
    <name evidence="1" type="ORF">QAD02_022435</name>
</gene>
<evidence type="ECO:0000313" key="2">
    <source>
        <dbReference type="Proteomes" id="UP001239111"/>
    </source>
</evidence>
<comment type="caution">
    <text evidence="1">The sequence shown here is derived from an EMBL/GenBank/DDBJ whole genome shotgun (WGS) entry which is preliminary data.</text>
</comment>
<organism evidence="1 2">
    <name type="scientific">Eretmocerus hayati</name>
    <dbReference type="NCBI Taxonomy" id="131215"/>
    <lineage>
        <taxon>Eukaryota</taxon>
        <taxon>Metazoa</taxon>
        <taxon>Ecdysozoa</taxon>
        <taxon>Arthropoda</taxon>
        <taxon>Hexapoda</taxon>
        <taxon>Insecta</taxon>
        <taxon>Pterygota</taxon>
        <taxon>Neoptera</taxon>
        <taxon>Endopterygota</taxon>
        <taxon>Hymenoptera</taxon>
        <taxon>Apocrita</taxon>
        <taxon>Proctotrupomorpha</taxon>
        <taxon>Chalcidoidea</taxon>
        <taxon>Aphelinidae</taxon>
        <taxon>Aphelininae</taxon>
        <taxon>Eretmocerus</taxon>
    </lineage>
</organism>
<evidence type="ECO:0000313" key="1">
    <source>
        <dbReference type="EMBL" id="KAJ8686641.1"/>
    </source>
</evidence>
<keyword evidence="2" id="KW-1185">Reference proteome</keyword>
<dbReference type="EMBL" id="CM056741">
    <property type="protein sequence ID" value="KAJ8686641.1"/>
    <property type="molecule type" value="Genomic_DNA"/>
</dbReference>
<reference evidence="1" key="1">
    <citation type="submission" date="2023-04" db="EMBL/GenBank/DDBJ databases">
        <title>A chromosome-level genome assembly of the parasitoid wasp Eretmocerus hayati.</title>
        <authorList>
            <person name="Zhong Y."/>
            <person name="Liu S."/>
            <person name="Liu Y."/>
        </authorList>
    </citation>
    <scope>NUCLEOTIDE SEQUENCE</scope>
    <source>
        <strain evidence="1">ZJU_SS_LIU_2023</strain>
    </source>
</reference>
<protein>
    <submittedName>
        <fullName evidence="1">Uncharacterized protein</fullName>
    </submittedName>
</protein>